<accession>A0ACB8AU66</accession>
<organism evidence="1 2">
    <name type="scientific">Hygrophoropsis aurantiaca</name>
    <dbReference type="NCBI Taxonomy" id="72124"/>
    <lineage>
        <taxon>Eukaryota</taxon>
        <taxon>Fungi</taxon>
        <taxon>Dikarya</taxon>
        <taxon>Basidiomycota</taxon>
        <taxon>Agaricomycotina</taxon>
        <taxon>Agaricomycetes</taxon>
        <taxon>Agaricomycetidae</taxon>
        <taxon>Boletales</taxon>
        <taxon>Coniophorineae</taxon>
        <taxon>Hygrophoropsidaceae</taxon>
        <taxon>Hygrophoropsis</taxon>
    </lineage>
</organism>
<dbReference type="Proteomes" id="UP000790377">
    <property type="component" value="Unassembled WGS sequence"/>
</dbReference>
<keyword evidence="2" id="KW-1185">Reference proteome</keyword>
<gene>
    <name evidence="1" type="ORF">BJ138DRAFT_1139278</name>
</gene>
<evidence type="ECO:0000313" key="1">
    <source>
        <dbReference type="EMBL" id="KAH7916531.1"/>
    </source>
</evidence>
<evidence type="ECO:0000313" key="2">
    <source>
        <dbReference type="Proteomes" id="UP000790377"/>
    </source>
</evidence>
<reference evidence="1" key="1">
    <citation type="journal article" date="2021" name="New Phytol.">
        <title>Evolutionary innovations through gain and loss of genes in the ectomycorrhizal Boletales.</title>
        <authorList>
            <person name="Wu G."/>
            <person name="Miyauchi S."/>
            <person name="Morin E."/>
            <person name="Kuo A."/>
            <person name="Drula E."/>
            <person name="Varga T."/>
            <person name="Kohler A."/>
            <person name="Feng B."/>
            <person name="Cao Y."/>
            <person name="Lipzen A."/>
            <person name="Daum C."/>
            <person name="Hundley H."/>
            <person name="Pangilinan J."/>
            <person name="Johnson J."/>
            <person name="Barry K."/>
            <person name="LaButti K."/>
            <person name="Ng V."/>
            <person name="Ahrendt S."/>
            <person name="Min B."/>
            <person name="Choi I.G."/>
            <person name="Park H."/>
            <person name="Plett J.M."/>
            <person name="Magnuson J."/>
            <person name="Spatafora J.W."/>
            <person name="Nagy L.G."/>
            <person name="Henrissat B."/>
            <person name="Grigoriev I.V."/>
            <person name="Yang Z.L."/>
            <person name="Xu J."/>
            <person name="Martin F.M."/>
        </authorList>
    </citation>
    <scope>NUCLEOTIDE SEQUENCE</scope>
    <source>
        <strain evidence="1">ATCC 28755</strain>
    </source>
</reference>
<dbReference type="EMBL" id="MU267590">
    <property type="protein sequence ID" value="KAH7916531.1"/>
    <property type="molecule type" value="Genomic_DNA"/>
</dbReference>
<sequence length="525" mass="56929">MSEWNKNQWGAQQPGGYEPPYIANGGPSPGYSQPYAQSMQPPEATGKPYENGDPKSPYESGRFKPEKRVNDIFFLIFFISQLLGFAALSGIVISQWISTGGLGGGVGNETGTSVTLDRHTVYLLLFVTAVALVLSSLYLMLARALTKFFMHVTLILSILFNVGISIYYWITGYHSGAIIHTIIAVFSVFSYLGFRNRIPLATLLLQVVIDVSKHHISVYFVAFGALLVQAALSIWFAFTVIATYAKWTPGNPTCGAGSSCSSSKVTGLIVFEVFSYLWTSQVIRNVTLATLAGGPYGCWYYFGPREQGLMPKHPALLAFGRASTLSLGSIAFGSLIVTLLEILRIILNAVRNNADASGRPVQVCLACCAECFAGCIEGIVKCFNRYAYIEIALYGKSYVSAAKDTWNMIKDRGIDLLINDSLVGITLTWGAFSVGLLCSLFGYLYVHLSNASYNSQGQYTPPIVLFSFLIGLQSSMTLSSALEAGVSTIFVGLGEDPQVLAVRAPALFAMIAKTYPRAVQGIPRV</sequence>
<protein>
    <submittedName>
        <fullName evidence="1">Plasma-membrane choline transporter-domain-containing protein</fullName>
    </submittedName>
</protein>
<proteinExistence type="predicted"/>
<comment type="caution">
    <text evidence="1">The sequence shown here is derived from an EMBL/GenBank/DDBJ whole genome shotgun (WGS) entry which is preliminary data.</text>
</comment>
<name>A0ACB8AU66_9AGAM</name>